<dbReference type="PANTHER" id="PTHR32019">
    <property type="entry name" value="R3H DOMAIN-CONTAINING PROTEIN 4"/>
    <property type="match status" value="1"/>
</dbReference>
<comment type="caution">
    <text evidence="3">The sequence shown here is derived from an EMBL/GenBank/DDBJ whole genome shotgun (WGS) entry which is preliminary data.</text>
</comment>
<organism evidence="3 4">
    <name type="scientific">Exocentrus adspersus</name>
    <dbReference type="NCBI Taxonomy" id="1586481"/>
    <lineage>
        <taxon>Eukaryota</taxon>
        <taxon>Metazoa</taxon>
        <taxon>Ecdysozoa</taxon>
        <taxon>Arthropoda</taxon>
        <taxon>Hexapoda</taxon>
        <taxon>Insecta</taxon>
        <taxon>Pterygota</taxon>
        <taxon>Neoptera</taxon>
        <taxon>Endopterygota</taxon>
        <taxon>Coleoptera</taxon>
        <taxon>Polyphaga</taxon>
        <taxon>Cucujiformia</taxon>
        <taxon>Chrysomeloidea</taxon>
        <taxon>Cerambycidae</taxon>
        <taxon>Lamiinae</taxon>
        <taxon>Acanthocinini</taxon>
        <taxon>Exocentrus</taxon>
    </lineage>
</organism>
<dbReference type="InterPro" id="IPR039629">
    <property type="entry name" value="R3HDM4"/>
</dbReference>
<dbReference type="Proteomes" id="UP001159042">
    <property type="component" value="Unassembled WGS sequence"/>
</dbReference>
<dbReference type="InterPro" id="IPR025952">
    <property type="entry name" value="R3H-assoc_dom"/>
</dbReference>
<feature type="region of interest" description="Disordered" evidence="1">
    <location>
        <begin position="1"/>
        <end position="42"/>
    </location>
</feature>
<protein>
    <recommendedName>
        <fullName evidence="2">R3H-associated N-terminal domain-containing protein</fullName>
    </recommendedName>
</protein>
<name>A0AAV8WC57_9CUCU</name>
<dbReference type="Pfam" id="PF13902">
    <property type="entry name" value="R3H-assoc"/>
    <property type="match status" value="1"/>
</dbReference>
<feature type="domain" description="R3H-associated N-terminal" evidence="2">
    <location>
        <begin position="57"/>
        <end position="151"/>
    </location>
</feature>
<feature type="compositionally biased region" description="Low complexity" evidence="1">
    <location>
        <begin position="16"/>
        <end position="31"/>
    </location>
</feature>
<evidence type="ECO:0000313" key="3">
    <source>
        <dbReference type="EMBL" id="KAJ8924235.1"/>
    </source>
</evidence>
<dbReference type="PANTHER" id="PTHR32019:SF2">
    <property type="entry name" value="R3H DOMAIN-CONTAINING PROTEIN 4"/>
    <property type="match status" value="1"/>
</dbReference>
<reference evidence="3 4" key="1">
    <citation type="journal article" date="2023" name="Insect Mol. Biol.">
        <title>Genome sequencing provides insights into the evolution of gene families encoding plant cell wall-degrading enzymes in longhorned beetles.</title>
        <authorList>
            <person name="Shin N.R."/>
            <person name="Okamura Y."/>
            <person name="Kirsch R."/>
            <person name="Pauchet Y."/>
        </authorList>
    </citation>
    <scope>NUCLEOTIDE SEQUENCE [LARGE SCALE GENOMIC DNA]</scope>
    <source>
        <strain evidence="3">EAD_L_NR</strain>
    </source>
</reference>
<proteinExistence type="predicted"/>
<dbReference type="EMBL" id="JANEYG010000003">
    <property type="protein sequence ID" value="KAJ8924235.1"/>
    <property type="molecule type" value="Genomic_DNA"/>
</dbReference>
<gene>
    <name evidence="3" type="ORF">NQ315_007026</name>
</gene>
<evidence type="ECO:0000256" key="1">
    <source>
        <dbReference type="SAM" id="MobiDB-lite"/>
    </source>
</evidence>
<evidence type="ECO:0000259" key="2">
    <source>
        <dbReference type="Pfam" id="PF13902"/>
    </source>
</evidence>
<accession>A0AAV8WC57</accession>
<dbReference type="AlphaFoldDB" id="A0AAV8WC57"/>
<keyword evidence="4" id="KW-1185">Reference proteome</keyword>
<sequence>MTVVSGKRNYNYPKPGSRSSSDSESLHLGSDTESLPGEPCQSQIHRPTALRLFHIEEVATIKKTSGKKKRLRYQNTRCVLQTLNEEDGNDAFVIMENCKSPFARLLEDADALDYWNSFVEKSEEEQTEMLQVFSERFRSSCKHGKLSSRLRRTIKINSLDTVKRLEDELIEFFKATPHDV</sequence>
<evidence type="ECO:0000313" key="4">
    <source>
        <dbReference type="Proteomes" id="UP001159042"/>
    </source>
</evidence>